<sequence length="163" mass="18029">MSTEPLADARVVPFRTHNRTITETDIVTFVNVVGLHEPFFIDMEYIKAHMSGRHRNRFAPGPMIISLGMGLLAPTVAGVIDQVLEGREHGPFGGMTGVQARVKGALFPGDTVHVEGEAWLRPPTSRGYTLMDLRHRVINQHGEVLVDFTETITFLPRGTVEAE</sequence>
<dbReference type="InterPro" id="IPR029069">
    <property type="entry name" value="HotDog_dom_sf"/>
</dbReference>
<proteinExistence type="predicted"/>
<gene>
    <name evidence="1" type="ORF">HQN59_23640</name>
</gene>
<dbReference type="CDD" id="cd03441">
    <property type="entry name" value="R_hydratase_like"/>
    <property type="match status" value="1"/>
</dbReference>
<keyword evidence="2" id="KW-1185">Reference proteome</keyword>
<evidence type="ECO:0000313" key="1">
    <source>
        <dbReference type="EMBL" id="NUZ08741.1"/>
    </source>
</evidence>
<dbReference type="Proteomes" id="UP000529637">
    <property type="component" value="Unassembled WGS sequence"/>
</dbReference>
<dbReference type="RefSeq" id="WP_176071602.1">
    <property type="nucleotide sequence ID" value="NZ_JABWMJ010000016.1"/>
</dbReference>
<accession>A0A7Y6NSW6</accession>
<name>A0A7Y6NSW6_9BURK</name>
<dbReference type="EMBL" id="JABWMJ010000016">
    <property type="protein sequence ID" value="NUZ08741.1"/>
    <property type="molecule type" value="Genomic_DNA"/>
</dbReference>
<organism evidence="1 2">
    <name type="scientific">Piscinibacter koreensis</name>
    <dbReference type="NCBI Taxonomy" id="2742824"/>
    <lineage>
        <taxon>Bacteria</taxon>
        <taxon>Pseudomonadati</taxon>
        <taxon>Pseudomonadota</taxon>
        <taxon>Betaproteobacteria</taxon>
        <taxon>Burkholderiales</taxon>
        <taxon>Sphaerotilaceae</taxon>
        <taxon>Piscinibacter</taxon>
    </lineage>
</organism>
<reference evidence="1 2" key="1">
    <citation type="submission" date="2020-06" db="EMBL/GenBank/DDBJ databases">
        <title>Schlegella sp. ID0723 isolated from air conditioner.</title>
        <authorList>
            <person name="Kim D.Y."/>
            <person name="Kim D.-U."/>
        </authorList>
    </citation>
    <scope>NUCLEOTIDE SEQUENCE [LARGE SCALE GENOMIC DNA]</scope>
    <source>
        <strain evidence="1 2">ID0723</strain>
    </source>
</reference>
<evidence type="ECO:0000313" key="2">
    <source>
        <dbReference type="Proteomes" id="UP000529637"/>
    </source>
</evidence>
<protein>
    <submittedName>
        <fullName evidence="1">MaoC family dehydratase</fullName>
    </submittedName>
</protein>
<comment type="caution">
    <text evidence="1">The sequence shown here is derived from an EMBL/GenBank/DDBJ whole genome shotgun (WGS) entry which is preliminary data.</text>
</comment>
<dbReference type="AlphaFoldDB" id="A0A7Y6NSW6"/>
<dbReference type="Gene3D" id="3.10.129.10">
    <property type="entry name" value="Hotdog Thioesterase"/>
    <property type="match status" value="1"/>
</dbReference>
<dbReference type="SUPFAM" id="SSF54637">
    <property type="entry name" value="Thioesterase/thiol ester dehydrase-isomerase"/>
    <property type="match status" value="1"/>
</dbReference>